<name>A0A8B9K281_ASTMX</name>
<dbReference type="Ensembl" id="ENSAMXT00005031983.1">
    <property type="protein sequence ID" value="ENSAMXP00005029163.1"/>
    <property type="gene ID" value="ENSAMXG00005014454.1"/>
</dbReference>
<protein>
    <recommendedName>
        <fullName evidence="2">lysozyme</fullName>
        <ecNumber evidence="2">3.2.1.17</ecNumber>
    </recommendedName>
</protein>
<dbReference type="FunFam" id="1.10.530.10:FF:000001">
    <property type="entry name" value="Lysozyme C"/>
    <property type="match status" value="1"/>
</dbReference>
<comment type="similarity">
    <text evidence="1 5">Belongs to the glycosyl hydrolase 22 family.</text>
</comment>
<evidence type="ECO:0000256" key="2">
    <source>
        <dbReference type="ARBA" id="ARBA00012732"/>
    </source>
</evidence>
<evidence type="ECO:0000313" key="8">
    <source>
        <dbReference type="Proteomes" id="UP000694621"/>
    </source>
</evidence>
<dbReference type="CDD" id="cd16897">
    <property type="entry name" value="LYZ_C"/>
    <property type="match status" value="1"/>
</dbReference>
<keyword evidence="3" id="KW-0081">Bacteriolytic enzyme</keyword>
<dbReference type="InterPro" id="IPR023346">
    <property type="entry name" value="Lysozyme-like_dom_sf"/>
</dbReference>
<dbReference type="Pfam" id="PF00062">
    <property type="entry name" value="Lys"/>
    <property type="match status" value="1"/>
</dbReference>
<dbReference type="PRINTS" id="PR00135">
    <property type="entry name" value="LYZLACT"/>
</dbReference>
<evidence type="ECO:0000256" key="3">
    <source>
        <dbReference type="ARBA" id="ARBA00022638"/>
    </source>
</evidence>
<dbReference type="PANTHER" id="PTHR11407:SF63">
    <property type="entry name" value="LYSOZYME C"/>
    <property type="match status" value="1"/>
</dbReference>
<proteinExistence type="inferred from homology"/>
<dbReference type="InterPro" id="IPR019799">
    <property type="entry name" value="Glyco_hydro_22_CS"/>
</dbReference>
<evidence type="ECO:0000256" key="4">
    <source>
        <dbReference type="ARBA" id="ARBA00023157"/>
    </source>
</evidence>
<keyword evidence="3" id="KW-0929">Antimicrobial</keyword>
<accession>A0A8B9K281</accession>
<evidence type="ECO:0000313" key="7">
    <source>
        <dbReference type="Ensembl" id="ENSAMXP00005029163.1"/>
    </source>
</evidence>
<dbReference type="AlphaFoldDB" id="A0A8B9K281"/>
<dbReference type="PANTHER" id="PTHR11407">
    <property type="entry name" value="LYSOZYME C"/>
    <property type="match status" value="1"/>
</dbReference>
<dbReference type="PROSITE" id="PS51348">
    <property type="entry name" value="GLYCOSYL_HYDROL_F22_2"/>
    <property type="match status" value="1"/>
</dbReference>
<dbReference type="PROSITE" id="PS00128">
    <property type="entry name" value="GLYCOSYL_HYDROL_F22_1"/>
    <property type="match status" value="1"/>
</dbReference>
<dbReference type="PRINTS" id="PR00137">
    <property type="entry name" value="LYSOZYME"/>
</dbReference>
<evidence type="ECO:0000256" key="5">
    <source>
        <dbReference type="RuleBase" id="RU004440"/>
    </source>
</evidence>
<sequence>MLFYTDFFHENCSFGMTRGSTEEHIVKSQLLAFILLVGVANAKHFTRCELARTLQAAGMDGYAGVGLADWTCLASTASSYNSQTTTRNSDGSTSYGIFQINNRRWCSSDQVPSFNSCRISCSQLLTDDITADIECAKTIANQQSILFWPGWQANCQARELGQYIAGCEL</sequence>
<dbReference type="Gene3D" id="1.10.530.10">
    <property type="match status" value="1"/>
</dbReference>
<dbReference type="GO" id="GO:0042742">
    <property type="term" value="P:defense response to bacterium"/>
    <property type="evidence" value="ECO:0007669"/>
    <property type="project" value="UniProtKB-KW"/>
</dbReference>
<dbReference type="GO" id="GO:0031640">
    <property type="term" value="P:killing of cells of another organism"/>
    <property type="evidence" value="ECO:0007669"/>
    <property type="project" value="UniProtKB-KW"/>
</dbReference>
<dbReference type="InterPro" id="IPR001916">
    <property type="entry name" value="Glyco_hydro_22"/>
</dbReference>
<reference evidence="7" key="1">
    <citation type="submission" date="2025-08" db="UniProtKB">
        <authorList>
            <consortium name="Ensembl"/>
        </authorList>
    </citation>
    <scope>IDENTIFICATION</scope>
</reference>
<dbReference type="GO" id="GO:0003796">
    <property type="term" value="F:lysozyme activity"/>
    <property type="evidence" value="ECO:0007669"/>
    <property type="project" value="UniProtKB-EC"/>
</dbReference>
<dbReference type="InterPro" id="IPR000974">
    <property type="entry name" value="Glyco_hydro_22_lys"/>
</dbReference>
<dbReference type="SMART" id="SM00263">
    <property type="entry name" value="LYZ1"/>
    <property type="match status" value="1"/>
</dbReference>
<organism evidence="7 8">
    <name type="scientific">Astyanax mexicanus</name>
    <name type="common">Blind cave fish</name>
    <name type="synonym">Astyanax fasciatus mexicanus</name>
    <dbReference type="NCBI Taxonomy" id="7994"/>
    <lineage>
        <taxon>Eukaryota</taxon>
        <taxon>Metazoa</taxon>
        <taxon>Chordata</taxon>
        <taxon>Craniata</taxon>
        <taxon>Vertebrata</taxon>
        <taxon>Euteleostomi</taxon>
        <taxon>Actinopterygii</taxon>
        <taxon>Neopterygii</taxon>
        <taxon>Teleostei</taxon>
        <taxon>Ostariophysi</taxon>
        <taxon>Characiformes</taxon>
        <taxon>Characoidei</taxon>
        <taxon>Acestrorhamphidae</taxon>
        <taxon>Acestrorhamphinae</taxon>
        <taxon>Astyanax</taxon>
    </lineage>
</organism>
<dbReference type="Proteomes" id="UP000694621">
    <property type="component" value="Unplaced"/>
</dbReference>
<dbReference type="SUPFAM" id="SSF53955">
    <property type="entry name" value="Lysozyme-like"/>
    <property type="match status" value="1"/>
</dbReference>
<dbReference type="EC" id="3.2.1.17" evidence="2"/>
<dbReference type="OrthoDB" id="17373at2759"/>
<evidence type="ECO:0000259" key="6">
    <source>
        <dbReference type="PROSITE" id="PS00128"/>
    </source>
</evidence>
<feature type="domain" description="Glycosyl hydrolases family 22 (GH22)" evidence="6">
    <location>
        <begin position="117"/>
        <end position="135"/>
    </location>
</feature>
<evidence type="ECO:0000256" key="1">
    <source>
        <dbReference type="ARBA" id="ARBA00010859"/>
    </source>
</evidence>
<keyword evidence="4" id="KW-1015">Disulfide bond</keyword>